<name>A0A212JQU5_9BACT</name>
<keyword evidence="5 9" id="KW-0808">Transferase</keyword>
<dbReference type="InterPro" id="IPR036388">
    <property type="entry name" value="WH-like_DNA-bd_sf"/>
</dbReference>
<dbReference type="PANTHER" id="PTHR10815">
    <property type="entry name" value="METHYLATED-DNA--PROTEIN-CYSTEINE METHYLTRANSFERASE"/>
    <property type="match status" value="1"/>
</dbReference>
<dbReference type="EC" id="2.1.1.63" evidence="9"/>
<dbReference type="Pfam" id="PF02870">
    <property type="entry name" value="Methyltransf_1N"/>
    <property type="match status" value="1"/>
</dbReference>
<dbReference type="GO" id="GO:0005737">
    <property type="term" value="C:cytoplasm"/>
    <property type="evidence" value="ECO:0007669"/>
    <property type="project" value="UniProtKB-SubCell"/>
</dbReference>
<dbReference type="SUPFAM" id="SSF53155">
    <property type="entry name" value="Methylated DNA-protein cysteine methyltransferase domain"/>
    <property type="match status" value="1"/>
</dbReference>
<comment type="similarity">
    <text evidence="2 9">Belongs to the MGMT family.</text>
</comment>
<dbReference type="GO" id="GO:0032259">
    <property type="term" value="P:methylation"/>
    <property type="evidence" value="ECO:0007669"/>
    <property type="project" value="UniProtKB-KW"/>
</dbReference>
<keyword evidence="6 9" id="KW-0227">DNA damage</keyword>
<comment type="catalytic activity">
    <reaction evidence="1 9">
        <text>a 4-O-methyl-thymidine in DNA + L-cysteinyl-[protein] = a thymidine in DNA + S-methyl-L-cysteinyl-[protein]</text>
        <dbReference type="Rhea" id="RHEA:53428"/>
        <dbReference type="Rhea" id="RHEA-COMP:10131"/>
        <dbReference type="Rhea" id="RHEA-COMP:10132"/>
        <dbReference type="Rhea" id="RHEA-COMP:13555"/>
        <dbReference type="Rhea" id="RHEA-COMP:13556"/>
        <dbReference type="ChEBI" id="CHEBI:29950"/>
        <dbReference type="ChEBI" id="CHEBI:82612"/>
        <dbReference type="ChEBI" id="CHEBI:137386"/>
        <dbReference type="ChEBI" id="CHEBI:137387"/>
        <dbReference type="EC" id="2.1.1.63"/>
    </reaction>
</comment>
<evidence type="ECO:0000256" key="3">
    <source>
        <dbReference type="ARBA" id="ARBA00022490"/>
    </source>
</evidence>
<reference evidence="12" key="1">
    <citation type="submission" date="2016-04" db="EMBL/GenBank/DDBJ databases">
        <authorList>
            <person name="Evans L.H."/>
            <person name="Alamgir A."/>
            <person name="Owens N."/>
            <person name="Weber N.D."/>
            <person name="Virtaneva K."/>
            <person name="Barbian K."/>
            <person name="Babar A."/>
            <person name="Rosenke K."/>
        </authorList>
    </citation>
    <scope>NUCLEOTIDE SEQUENCE</scope>
    <source>
        <strain evidence="12">86-2</strain>
    </source>
</reference>
<protein>
    <recommendedName>
        <fullName evidence="9">Methylated-DNA--protein-cysteine methyltransferase</fullName>
        <ecNumber evidence="9">2.1.1.63</ecNumber>
    </recommendedName>
    <alternativeName>
        <fullName evidence="9">6-O-methylguanine-DNA methyltransferase</fullName>
        <shortName evidence="9">MGMT</shortName>
    </alternativeName>
    <alternativeName>
        <fullName evidence="9">O-6-methylguanine-DNA-alkyltransferase</fullName>
    </alternativeName>
</protein>
<feature type="domain" description="Methylguanine DNA methyltransferase ribonuclease-like" evidence="11">
    <location>
        <begin position="2"/>
        <end position="64"/>
    </location>
</feature>
<evidence type="ECO:0000256" key="7">
    <source>
        <dbReference type="ARBA" id="ARBA00023204"/>
    </source>
</evidence>
<comment type="catalytic activity">
    <reaction evidence="8 9">
        <text>a 6-O-methyl-2'-deoxyguanosine in DNA + L-cysteinyl-[protein] = S-methyl-L-cysteinyl-[protein] + a 2'-deoxyguanosine in DNA</text>
        <dbReference type="Rhea" id="RHEA:24000"/>
        <dbReference type="Rhea" id="RHEA-COMP:10131"/>
        <dbReference type="Rhea" id="RHEA-COMP:10132"/>
        <dbReference type="Rhea" id="RHEA-COMP:11367"/>
        <dbReference type="Rhea" id="RHEA-COMP:11368"/>
        <dbReference type="ChEBI" id="CHEBI:29950"/>
        <dbReference type="ChEBI" id="CHEBI:82612"/>
        <dbReference type="ChEBI" id="CHEBI:85445"/>
        <dbReference type="ChEBI" id="CHEBI:85448"/>
        <dbReference type="EC" id="2.1.1.63"/>
    </reaction>
</comment>
<dbReference type="SUPFAM" id="SSF46767">
    <property type="entry name" value="Methylated DNA-protein cysteine methyltransferase, C-terminal domain"/>
    <property type="match status" value="1"/>
</dbReference>
<dbReference type="RefSeq" id="WP_291027808.1">
    <property type="nucleotide sequence ID" value="NZ_CALESN010000004.1"/>
</dbReference>
<evidence type="ECO:0000256" key="5">
    <source>
        <dbReference type="ARBA" id="ARBA00022679"/>
    </source>
</evidence>
<gene>
    <name evidence="12" type="primary">ogt</name>
    <name evidence="12" type="ORF">KL86DYS2_12116</name>
</gene>
<keyword evidence="4 9" id="KW-0489">Methyltransferase</keyword>
<accession>A0A212JQU5</accession>
<organism evidence="12">
    <name type="scientific">uncultured Dysgonomonas sp</name>
    <dbReference type="NCBI Taxonomy" id="206096"/>
    <lineage>
        <taxon>Bacteria</taxon>
        <taxon>Pseudomonadati</taxon>
        <taxon>Bacteroidota</taxon>
        <taxon>Bacteroidia</taxon>
        <taxon>Bacteroidales</taxon>
        <taxon>Dysgonomonadaceae</taxon>
        <taxon>Dysgonomonas</taxon>
        <taxon>environmental samples</taxon>
    </lineage>
</organism>
<feature type="domain" description="Methylated-DNA-[protein]-cysteine S-methyltransferase DNA binding" evidence="10">
    <location>
        <begin position="69"/>
        <end position="148"/>
    </location>
</feature>
<dbReference type="InterPro" id="IPR008332">
    <property type="entry name" value="MethylG_MeTrfase_N"/>
</dbReference>
<evidence type="ECO:0000256" key="6">
    <source>
        <dbReference type="ARBA" id="ARBA00022763"/>
    </source>
</evidence>
<sequence>MKAFLQSPVGLIEIRETDGYISSVRIIHQEGEEKADSSPLLNNAIKQLEEYFSGERKVFDLPLKQNGTPFQQKAWEYLSTIPYGKTVSYKDEAIAISSPKGCRAVGAANGKNNLAIIVPCHRVVNEGGQLGGYAYGTDIKLLLLELENYYNFM</sequence>
<comment type="subcellular location">
    <subcellularLocation>
        <location evidence="9">Cytoplasm</location>
    </subcellularLocation>
</comment>
<evidence type="ECO:0000313" key="12">
    <source>
        <dbReference type="EMBL" id="SBW01781.1"/>
    </source>
</evidence>
<dbReference type="PROSITE" id="PS00374">
    <property type="entry name" value="MGMT"/>
    <property type="match status" value="1"/>
</dbReference>
<dbReference type="PANTHER" id="PTHR10815:SF5">
    <property type="entry name" value="METHYLATED-DNA--PROTEIN-CYSTEINE METHYLTRANSFERASE"/>
    <property type="match status" value="1"/>
</dbReference>
<evidence type="ECO:0000256" key="1">
    <source>
        <dbReference type="ARBA" id="ARBA00001286"/>
    </source>
</evidence>
<evidence type="ECO:0000259" key="11">
    <source>
        <dbReference type="Pfam" id="PF02870"/>
    </source>
</evidence>
<dbReference type="EMBL" id="FLUL01000001">
    <property type="protein sequence ID" value="SBW01781.1"/>
    <property type="molecule type" value="Genomic_DNA"/>
</dbReference>
<dbReference type="Gene3D" id="3.30.160.70">
    <property type="entry name" value="Methylated DNA-protein cysteine methyltransferase domain"/>
    <property type="match status" value="1"/>
</dbReference>
<dbReference type="InterPro" id="IPR036217">
    <property type="entry name" value="MethylDNA_cys_MeTrfase_DNAb"/>
</dbReference>
<keyword evidence="7 9" id="KW-0234">DNA repair</keyword>
<dbReference type="Gene3D" id="1.10.10.10">
    <property type="entry name" value="Winged helix-like DNA-binding domain superfamily/Winged helix DNA-binding domain"/>
    <property type="match status" value="1"/>
</dbReference>
<dbReference type="InterPro" id="IPR036631">
    <property type="entry name" value="MGMT_N_sf"/>
</dbReference>
<dbReference type="InterPro" id="IPR001497">
    <property type="entry name" value="MethylDNA_cys_MeTrfase_AS"/>
</dbReference>
<evidence type="ECO:0000256" key="4">
    <source>
        <dbReference type="ARBA" id="ARBA00022603"/>
    </source>
</evidence>
<feature type="active site" description="Nucleophile; methyl group acceptor" evidence="9">
    <location>
        <position position="120"/>
    </location>
</feature>
<evidence type="ECO:0000256" key="9">
    <source>
        <dbReference type="HAMAP-Rule" id="MF_00772"/>
    </source>
</evidence>
<evidence type="ECO:0000259" key="10">
    <source>
        <dbReference type="Pfam" id="PF01035"/>
    </source>
</evidence>
<proteinExistence type="inferred from homology"/>
<comment type="function">
    <text evidence="9">Involved in the cellular defense against the biological effects of O6-methylguanine (O6-MeG) and O4-methylthymine (O4-MeT) in DNA. Repairs the methylated nucleobase in DNA by stoichiometrically transferring the methyl group to a cysteine residue in the enzyme. This is a suicide reaction: the enzyme is irreversibly inactivated.</text>
</comment>
<evidence type="ECO:0000256" key="2">
    <source>
        <dbReference type="ARBA" id="ARBA00008711"/>
    </source>
</evidence>
<dbReference type="GO" id="GO:0003908">
    <property type="term" value="F:methylated-DNA-[protein]-cysteine S-methyltransferase activity"/>
    <property type="evidence" value="ECO:0007669"/>
    <property type="project" value="UniProtKB-UniRule"/>
</dbReference>
<comment type="miscellaneous">
    <text evidence="9">This enzyme catalyzes only one turnover and therefore is not strictly catalytic. According to one definition, an enzyme is a biocatalyst that acts repeatedly and over many reaction cycles.</text>
</comment>
<dbReference type="HAMAP" id="MF_00772">
    <property type="entry name" value="OGT"/>
    <property type="match status" value="1"/>
</dbReference>
<dbReference type="InterPro" id="IPR023546">
    <property type="entry name" value="MGMT"/>
</dbReference>
<dbReference type="AlphaFoldDB" id="A0A212JQU5"/>
<dbReference type="Pfam" id="PF01035">
    <property type="entry name" value="DNA_binding_1"/>
    <property type="match status" value="1"/>
</dbReference>
<dbReference type="GO" id="GO:0006307">
    <property type="term" value="P:DNA alkylation repair"/>
    <property type="evidence" value="ECO:0007669"/>
    <property type="project" value="UniProtKB-UniRule"/>
</dbReference>
<dbReference type="NCBIfam" id="TIGR00589">
    <property type="entry name" value="ogt"/>
    <property type="match status" value="1"/>
</dbReference>
<dbReference type="CDD" id="cd06445">
    <property type="entry name" value="ATase"/>
    <property type="match status" value="1"/>
</dbReference>
<evidence type="ECO:0000256" key="8">
    <source>
        <dbReference type="ARBA" id="ARBA00049348"/>
    </source>
</evidence>
<dbReference type="InterPro" id="IPR014048">
    <property type="entry name" value="MethylDNA_cys_MeTrfase_DNA-bd"/>
</dbReference>
<dbReference type="FunFam" id="1.10.10.10:FF:000214">
    <property type="entry name" value="Methylated-DNA--protein-cysteine methyltransferase"/>
    <property type="match status" value="1"/>
</dbReference>
<keyword evidence="3 9" id="KW-0963">Cytoplasm</keyword>